<organism evidence="1 2">
    <name type="scientific">Rhodocollybia butyracea</name>
    <dbReference type="NCBI Taxonomy" id="206335"/>
    <lineage>
        <taxon>Eukaryota</taxon>
        <taxon>Fungi</taxon>
        <taxon>Dikarya</taxon>
        <taxon>Basidiomycota</taxon>
        <taxon>Agaricomycotina</taxon>
        <taxon>Agaricomycetes</taxon>
        <taxon>Agaricomycetidae</taxon>
        <taxon>Agaricales</taxon>
        <taxon>Marasmiineae</taxon>
        <taxon>Omphalotaceae</taxon>
        <taxon>Rhodocollybia</taxon>
    </lineage>
</organism>
<gene>
    <name evidence="1" type="ORF">BDP27DRAFT_1428409</name>
</gene>
<dbReference type="EMBL" id="JADNRY010000186">
    <property type="protein sequence ID" value="KAF9061932.1"/>
    <property type="molecule type" value="Genomic_DNA"/>
</dbReference>
<dbReference type="Proteomes" id="UP000772434">
    <property type="component" value="Unassembled WGS sequence"/>
</dbReference>
<comment type="caution">
    <text evidence="1">The sequence shown here is derived from an EMBL/GenBank/DDBJ whole genome shotgun (WGS) entry which is preliminary data.</text>
</comment>
<dbReference type="AlphaFoldDB" id="A0A9P5PFV2"/>
<accession>A0A9P5PFV2</accession>
<protein>
    <submittedName>
        <fullName evidence="1">Uncharacterized protein</fullName>
    </submittedName>
</protein>
<sequence length="136" mass="15724">MHKIGRGDLEDLATAIIDLLSSESYDLLWNIFFCIRMYKEPRLPDVLKTCRNDEQPLMSYYLAGLEAYTHESRPYEDLGELLLQFVIERFDPMDIYSISQTRELIITVQQAALNLMETIRPLKVGFRGGTVGFHCS</sequence>
<reference evidence="1" key="1">
    <citation type="submission" date="2020-11" db="EMBL/GenBank/DDBJ databases">
        <authorList>
            <consortium name="DOE Joint Genome Institute"/>
            <person name="Ahrendt S."/>
            <person name="Riley R."/>
            <person name="Andreopoulos W."/>
            <person name="Labutti K."/>
            <person name="Pangilinan J."/>
            <person name="Ruiz-Duenas F.J."/>
            <person name="Barrasa J.M."/>
            <person name="Sanchez-Garcia M."/>
            <person name="Camarero S."/>
            <person name="Miyauchi S."/>
            <person name="Serrano A."/>
            <person name="Linde D."/>
            <person name="Babiker R."/>
            <person name="Drula E."/>
            <person name="Ayuso-Fernandez I."/>
            <person name="Pacheco R."/>
            <person name="Padilla G."/>
            <person name="Ferreira P."/>
            <person name="Barriuso J."/>
            <person name="Kellner H."/>
            <person name="Castanera R."/>
            <person name="Alfaro M."/>
            <person name="Ramirez L."/>
            <person name="Pisabarro A.G."/>
            <person name="Kuo A."/>
            <person name="Tritt A."/>
            <person name="Lipzen A."/>
            <person name="He G."/>
            <person name="Yan M."/>
            <person name="Ng V."/>
            <person name="Cullen D."/>
            <person name="Martin F."/>
            <person name="Rosso M.-N."/>
            <person name="Henrissat B."/>
            <person name="Hibbett D."/>
            <person name="Martinez A.T."/>
            <person name="Grigoriev I.V."/>
        </authorList>
    </citation>
    <scope>NUCLEOTIDE SEQUENCE</scope>
    <source>
        <strain evidence="1">AH 40177</strain>
    </source>
</reference>
<proteinExistence type="predicted"/>
<keyword evidence="2" id="KW-1185">Reference proteome</keyword>
<name>A0A9P5PFV2_9AGAR</name>
<evidence type="ECO:0000313" key="1">
    <source>
        <dbReference type="EMBL" id="KAF9061932.1"/>
    </source>
</evidence>
<evidence type="ECO:0000313" key="2">
    <source>
        <dbReference type="Proteomes" id="UP000772434"/>
    </source>
</evidence>